<feature type="chain" id="PRO_5025504020" evidence="2">
    <location>
        <begin position="24"/>
        <end position="316"/>
    </location>
</feature>
<evidence type="ECO:0000313" key="5">
    <source>
        <dbReference type="Proteomes" id="UP000799302"/>
    </source>
</evidence>
<organism evidence="4 5">
    <name type="scientific">Microthyrium microscopicum</name>
    <dbReference type="NCBI Taxonomy" id="703497"/>
    <lineage>
        <taxon>Eukaryota</taxon>
        <taxon>Fungi</taxon>
        <taxon>Dikarya</taxon>
        <taxon>Ascomycota</taxon>
        <taxon>Pezizomycotina</taxon>
        <taxon>Dothideomycetes</taxon>
        <taxon>Dothideomycetes incertae sedis</taxon>
        <taxon>Microthyriales</taxon>
        <taxon>Microthyriaceae</taxon>
        <taxon>Microthyrium</taxon>
    </lineage>
</organism>
<proteinExistence type="predicted"/>
<dbReference type="EMBL" id="MU004237">
    <property type="protein sequence ID" value="KAF2667788.1"/>
    <property type="molecule type" value="Genomic_DNA"/>
</dbReference>
<keyword evidence="2" id="KW-0732">Signal</keyword>
<protein>
    <submittedName>
        <fullName evidence="4">Alpha/beta hydrolase</fullName>
    </submittedName>
</protein>
<dbReference type="PANTHER" id="PTHR48081">
    <property type="entry name" value="AB HYDROLASE SUPERFAMILY PROTEIN C4A8.06C"/>
    <property type="match status" value="1"/>
</dbReference>
<feature type="domain" description="BD-FAE-like" evidence="3">
    <location>
        <begin position="65"/>
        <end position="261"/>
    </location>
</feature>
<reference evidence="4" key="1">
    <citation type="journal article" date="2020" name="Stud. Mycol.">
        <title>101 Dothideomycetes genomes: a test case for predicting lifestyles and emergence of pathogens.</title>
        <authorList>
            <person name="Haridas S."/>
            <person name="Albert R."/>
            <person name="Binder M."/>
            <person name="Bloem J."/>
            <person name="Labutti K."/>
            <person name="Salamov A."/>
            <person name="Andreopoulos B."/>
            <person name="Baker S."/>
            <person name="Barry K."/>
            <person name="Bills G."/>
            <person name="Bluhm B."/>
            <person name="Cannon C."/>
            <person name="Castanera R."/>
            <person name="Culley D."/>
            <person name="Daum C."/>
            <person name="Ezra D."/>
            <person name="Gonzalez J."/>
            <person name="Henrissat B."/>
            <person name="Kuo A."/>
            <person name="Liang C."/>
            <person name="Lipzen A."/>
            <person name="Lutzoni F."/>
            <person name="Magnuson J."/>
            <person name="Mondo S."/>
            <person name="Nolan M."/>
            <person name="Ohm R."/>
            <person name="Pangilinan J."/>
            <person name="Park H.-J."/>
            <person name="Ramirez L."/>
            <person name="Alfaro M."/>
            <person name="Sun H."/>
            <person name="Tritt A."/>
            <person name="Yoshinaga Y."/>
            <person name="Zwiers L.-H."/>
            <person name="Turgeon B."/>
            <person name="Goodwin S."/>
            <person name="Spatafora J."/>
            <person name="Crous P."/>
            <person name="Grigoriev I."/>
        </authorList>
    </citation>
    <scope>NUCLEOTIDE SEQUENCE</scope>
    <source>
        <strain evidence="4">CBS 115976</strain>
    </source>
</reference>
<name>A0A6A6U9K0_9PEZI</name>
<dbReference type="OrthoDB" id="6499973at2759"/>
<dbReference type="AlphaFoldDB" id="A0A6A6U9K0"/>
<sequence>MYLIQTSAVVTLLISLFFTLCSAQAIPLYSNDIPNSIPGTDQETATKDPNGIKLSKVRNPTLTPYLPKSDKPTSAVIICPGGGYTILAWDHEGVNPAQQFQAGGVAAFILKYRLPSDVTMKDKSIGPVQDAQQAIKLVRSRAKEFNVDPHRIGLMGFSAGGHLASTAGTHFNKSYINNSEGTSLRPDFLALIYPVISFTNPRLTHVGSRDFLLGANATDEQKYEFSNELHITQETPRTFLAHAADDSTVPVGNSIKWFNKLMKYKTPASMHIYERGGHGFGMKNPTSKDDWFAMLLNWMEAAKLRTCNLSFPFNQG</sequence>
<dbReference type="InterPro" id="IPR049492">
    <property type="entry name" value="BD-FAE-like_dom"/>
</dbReference>
<evidence type="ECO:0000256" key="1">
    <source>
        <dbReference type="ARBA" id="ARBA00022801"/>
    </source>
</evidence>
<dbReference type="InterPro" id="IPR029058">
    <property type="entry name" value="AB_hydrolase_fold"/>
</dbReference>
<keyword evidence="1 4" id="KW-0378">Hydrolase</keyword>
<dbReference type="Proteomes" id="UP000799302">
    <property type="component" value="Unassembled WGS sequence"/>
</dbReference>
<gene>
    <name evidence="4" type="ORF">BT63DRAFT_426634</name>
</gene>
<evidence type="ECO:0000256" key="2">
    <source>
        <dbReference type="SAM" id="SignalP"/>
    </source>
</evidence>
<dbReference type="Pfam" id="PF20434">
    <property type="entry name" value="BD-FAE"/>
    <property type="match status" value="1"/>
</dbReference>
<keyword evidence="5" id="KW-1185">Reference proteome</keyword>
<evidence type="ECO:0000259" key="3">
    <source>
        <dbReference type="Pfam" id="PF20434"/>
    </source>
</evidence>
<dbReference type="SUPFAM" id="SSF53474">
    <property type="entry name" value="alpha/beta-Hydrolases"/>
    <property type="match status" value="1"/>
</dbReference>
<dbReference type="InterPro" id="IPR050300">
    <property type="entry name" value="GDXG_lipolytic_enzyme"/>
</dbReference>
<evidence type="ECO:0000313" key="4">
    <source>
        <dbReference type="EMBL" id="KAF2667788.1"/>
    </source>
</evidence>
<dbReference type="PANTHER" id="PTHR48081:SF6">
    <property type="entry name" value="PEPTIDASE S9 PROLYL OLIGOPEPTIDASE CATALYTIC DOMAIN-CONTAINING PROTEIN"/>
    <property type="match status" value="1"/>
</dbReference>
<dbReference type="Gene3D" id="3.40.50.1820">
    <property type="entry name" value="alpha/beta hydrolase"/>
    <property type="match status" value="1"/>
</dbReference>
<feature type="signal peptide" evidence="2">
    <location>
        <begin position="1"/>
        <end position="23"/>
    </location>
</feature>
<dbReference type="GO" id="GO:0016787">
    <property type="term" value="F:hydrolase activity"/>
    <property type="evidence" value="ECO:0007669"/>
    <property type="project" value="UniProtKB-KW"/>
</dbReference>
<accession>A0A6A6U9K0</accession>